<dbReference type="KEGG" id="rsi:Runsl_4045"/>
<reference evidence="3 4" key="2">
    <citation type="journal article" date="2012" name="Stand. Genomic Sci.">
        <title>Complete genome sequence of the aquatic bacterium Runella slithyformis type strain (LSU 4(T)).</title>
        <authorList>
            <person name="Copeland A."/>
            <person name="Zhang X."/>
            <person name="Misra M."/>
            <person name="Lapidus A."/>
            <person name="Nolan M."/>
            <person name="Lucas S."/>
            <person name="Deshpande S."/>
            <person name="Cheng J.F."/>
            <person name="Tapia R."/>
            <person name="Goodwin L.A."/>
            <person name="Pitluck S."/>
            <person name="Liolios K."/>
            <person name="Pagani I."/>
            <person name="Ivanova N."/>
            <person name="Mikhailova N."/>
            <person name="Pati A."/>
            <person name="Chen A."/>
            <person name="Palaniappan K."/>
            <person name="Land M."/>
            <person name="Hauser L."/>
            <person name="Pan C."/>
            <person name="Jeffries C.D."/>
            <person name="Detter J.C."/>
            <person name="Brambilla E.M."/>
            <person name="Rohde M."/>
            <person name="Djao O.D."/>
            <person name="Goker M."/>
            <person name="Sikorski J."/>
            <person name="Tindall B.J."/>
            <person name="Woyke T."/>
            <person name="Bristow J."/>
            <person name="Eisen J.A."/>
            <person name="Markowitz V."/>
            <person name="Hugenholtz P."/>
            <person name="Kyrpides N.C."/>
            <person name="Klenk H.P."/>
            <person name="Mavromatis K."/>
        </authorList>
    </citation>
    <scope>NUCLEOTIDE SEQUENCE [LARGE SCALE GENOMIC DNA]</scope>
    <source>
        <strain evidence="4">ATCC 29530 / DSM 19594 / LMG 11500 / NCIMB 11436 / LSU 4</strain>
    </source>
</reference>
<reference evidence="4" key="1">
    <citation type="submission" date="2011-06" db="EMBL/GenBank/DDBJ databases">
        <title>The complete genome of chromosome of Runella slithyformis DSM 19594.</title>
        <authorList>
            <consortium name="US DOE Joint Genome Institute (JGI-PGF)"/>
            <person name="Lucas S."/>
            <person name="Han J."/>
            <person name="Lapidus A."/>
            <person name="Bruce D."/>
            <person name="Goodwin L."/>
            <person name="Pitluck S."/>
            <person name="Peters L."/>
            <person name="Kyrpides N."/>
            <person name="Mavromatis K."/>
            <person name="Ivanova N."/>
            <person name="Ovchinnikova G."/>
            <person name="Zhang X."/>
            <person name="Misra M."/>
            <person name="Detter J.C."/>
            <person name="Tapia R."/>
            <person name="Han C."/>
            <person name="Land M."/>
            <person name="Hauser L."/>
            <person name="Markowitz V."/>
            <person name="Cheng J.-F."/>
            <person name="Hugenholtz P."/>
            <person name="Woyke T."/>
            <person name="Wu D."/>
            <person name="Tindall B."/>
            <person name="Faehrich R."/>
            <person name="Brambilla E."/>
            <person name="Klenk H.-P."/>
            <person name="Eisen J.A."/>
        </authorList>
    </citation>
    <scope>NUCLEOTIDE SEQUENCE [LARGE SCALE GENOMIC DNA]</scope>
    <source>
        <strain evidence="4">ATCC 29530 / DSM 19594 / LMG 11500 / NCIMB 11436 / LSU 4</strain>
    </source>
</reference>
<evidence type="ECO:0000313" key="3">
    <source>
        <dbReference type="EMBL" id="AEI50396.1"/>
    </source>
</evidence>
<name>A0A7U4E783_RUNSL</name>
<keyword evidence="1" id="KW-0472">Membrane</keyword>
<keyword evidence="4" id="KW-1185">Reference proteome</keyword>
<feature type="transmembrane region" description="Helical" evidence="1">
    <location>
        <begin position="92"/>
        <end position="108"/>
    </location>
</feature>
<keyword evidence="1" id="KW-0812">Transmembrane</keyword>
<keyword evidence="1" id="KW-1133">Transmembrane helix</keyword>
<protein>
    <recommendedName>
        <fullName evidence="2">CAAX prenyl protease 2/Lysostaphin resistance protein A-like domain-containing protein</fullName>
    </recommendedName>
</protein>
<proteinExistence type="predicted"/>
<accession>A0A7U4E783</accession>
<sequence>MKHWFLKWNKFFLKNSMWFNIVIFYSFSYVIVIVGLPGFLLLDEIIGENNSGPDIKGWVGFFAAVIVAPLFETWLCQYLIFRIGKKFKIQNGWILLMSAIWFGVNHLYSPQYIWFGFLLGLVFGYGYYLYKSVPSKAFWFVTGIHLLHNLTSFIIVTFAE</sequence>
<evidence type="ECO:0000259" key="2">
    <source>
        <dbReference type="Pfam" id="PF02517"/>
    </source>
</evidence>
<dbReference type="InterPro" id="IPR003675">
    <property type="entry name" value="Rce1/LyrA-like_dom"/>
</dbReference>
<dbReference type="GO" id="GO:0080120">
    <property type="term" value="P:CAAX-box protein maturation"/>
    <property type="evidence" value="ECO:0007669"/>
    <property type="project" value="UniProtKB-ARBA"/>
</dbReference>
<feature type="transmembrane region" description="Helical" evidence="1">
    <location>
        <begin position="114"/>
        <end position="130"/>
    </location>
</feature>
<dbReference type="Proteomes" id="UP000000493">
    <property type="component" value="Chromosome"/>
</dbReference>
<feature type="transmembrane region" description="Helical" evidence="1">
    <location>
        <begin position="61"/>
        <end position="80"/>
    </location>
</feature>
<feature type="transmembrane region" description="Helical" evidence="1">
    <location>
        <begin position="21"/>
        <end position="41"/>
    </location>
</feature>
<organism evidence="3 4">
    <name type="scientific">Runella slithyformis (strain ATCC 29530 / DSM 19594 / LMG 11500 / NCIMB 11436 / LSU 4)</name>
    <dbReference type="NCBI Taxonomy" id="761193"/>
    <lineage>
        <taxon>Bacteria</taxon>
        <taxon>Pseudomonadati</taxon>
        <taxon>Bacteroidota</taxon>
        <taxon>Cytophagia</taxon>
        <taxon>Cytophagales</taxon>
        <taxon>Spirosomataceae</taxon>
        <taxon>Runella</taxon>
    </lineage>
</organism>
<dbReference type="EMBL" id="CP002859">
    <property type="protein sequence ID" value="AEI50396.1"/>
    <property type="molecule type" value="Genomic_DNA"/>
</dbReference>
<dbReference type="AlphaFoldDB" id="A0A7U4E783"/>
<dbReference type="Pfam" id="PF02517">
    <property type="entry name" value="Rce1-like"/>
    <property type="match status" value="1"/>
</dbReference>
<evidence type="ECO:0000256" key="1">
    <source>
        <dbReference type="SAM" id="Phobius"/>
    </source>
</evidence>
<dbReference type="GO" id="GO:0004175">
    <property type="term" value="F:endopeptidase activity"/>
    <property type="evidence" value="ECO:0007669"/>
    <property type="project" value="UniProtKB-ARBA"/>
</dbReference>
<gene>
    <name evidence="3" type="ordered locus">Runsl_4045</name>
</gene>
<evidence type="ECO:0000313" key="4">
    <source>
        <dbReference type="Proteomes" id="UP000000493"/>
    </source>
</evidence>
<feature type="transmembrane region" description="Helical" evidence="1">
    <location>
        <begin position="137"/>
        <end position="159"/>
    </location>
</feature>
<feature type="domain" description="CAAX prenyl protease 2/Lysostaphin resistance protein A-like" evidence="2">
    <location>
        <begin position="58"/>
        <end position="150"/>
    </location>
</feature>